<feature type="region of interest" description="Disordered" evidence="9">
    <location>
        <begin position="29"/>
        <end position="66"/>
    </location>
</feature>
<keyword evidence="5" id="KW-0998">Cell outer membrane</keyword>
<evidence type="ECO:0000256" key="9">
    <source>
        <dbReference type="SAM" id="MobiDB-lite"/>
    </source>
</evidence>
<evidence type="ECO:0000256" key="8">
    <source>
        <dbReference type="ARBA" id="ARBA00049730"/>
    </source>
</evidence>
<comment type="subcellular location">
    <subcellularLocation>
        <location evidence="1">Cell outer membrane</location>
        <topology evidence="1">Lipid-anchor</topology>
    </subcellularLocation>
</comment>
<proteinExistence type="inferred from homology"/>
<keyword evidence="3" id="KW-0472">Membrane</keyword>
<evidence type="ECO:0000256" key="4">
    <source>
        <dbReference type="ARBA" id="ARBA00023139"/>
    </source>
</evidence>
<name>A0A0H3B7L0_YERPY</name>
<dbReference type="RefSeq" id="WP_012104306.1">
    <property type="nucleotide sequence ID" value="NZ_CP009792.1"/>
</dbReference>
<dbReference type="KEGG" id="ypy:YPK_4012"/>
<feature type="compositionally biased region" description="Polar residues" evidence="9">
    <location>
        <begin position="46"/>
        <end position="66"/>
    </location>
</feature>
<dbReference type="EMBL" id="CP000950">
    <property type="protein sequence ID" value="ACA70275.1"/>
    <property type="molecule type" value="Genomic_DNA"/>
</dbReference>
<dbReference type="PATRIC" id="fig|502800.11.peg.361"/>
<evidence type="ECO:0000256" key="2">
    <source>
        <dbReference type="ARBA" id="ARBA00022729"/>
    </source>
</evidence>
<keyword evidence="4" id="KW-0564">Palmitate</keyword>
<comment type="similarity">
    <text evidence="7">Belongs to the LptM family.</text>
</comment>
<keyword evidence="6 10" id="KW-0449">Lipoprotein</keyword>
<evidence type="ECO:0000256" key="3">
    <source>
        <dbReference type="ARBA" id="ARBA00023136"/>
    </source>
</evidence>
<dbReference type="GO" id="GO:0009279">
    <property type="term" value="C:cell outer membrane"/>
    <property type="evidence" value="ECO:0007669"/>
    <property type="project" value="UniProtKB-SubCell"/>
</dbReference>
<protein>
    <recommendedName>
        <fullName evidence="8">LPS-assembly lipoprotein LptM</fullName>
    </recommendedName>
</protein>
<dbReference type="PROSITE" id="PS51257">
    <property type="entry name" value="PROKAR_LIPOPROTEIN"/>
    <property type="match status" value="1"/>
</dbReference>
<dbReference type="InterPro" id="IPR032831">
    <property type="entry name" value="LptM_cons"/>
</dbReference>
<dbReference type="Pfam" id="PF13627">
    <property type="entry name" value="LptM_cons"/>
    <property type="match status" value="1"/>
</dbReference>
<dbReference type="NCBIfam" id="NF047847">
    <property type="entry name" value="SS_mature_LptM"/>
    <property type="match status" value="1"/>
</dbReference>
<evidence type="ECO:0000313" key="10">
    <source>
        <dbReference type="EMBL" id="ACA70275.1"/>
    </source>
</evidence>
<evidence type="ECO:0000256" key="1">
    <source>
        <dbReference type="ARBA" id="ARBA00004459"/>
    </source>
</evidence>
<accession>A0A0H3B7L0</accession>
<evidence type="ECO:0000256" key="7">
    <source>
        <dbReference type="ARBA" id="ARBA00049647"/>
    </source>
</evidence>
<dbReference type="AlphaFoldDB" id="A0A0H3B7L0"/>
<keyword evidence="2" id="KW-0732">Signal</keyword>
<evidence type="ECO:0000256" key="5">
    <source>
        <dbReference type="ARBA" id="ARBA00023237"/>
    </source>
</evidence>
<sequence precursor="true">MKKELRWPMAAIMVLALAGCGLKGPLYFPPADKAPVDAAPPESGQVEKTQQDLSATPQTPSTAESQ</sequence>
<gene>
    <name evidence="10" type="ordered locus">YPK_4012</name>
</gene>
<feature type="compositionally biased region" description="Low complexity" evidence="9">
    <location>
        <begin position="29"/>
        <end position="41"/>
    </location>
</feature>
<evidence type="ECO:0000256" key="6">
    <source>
        <dbReference type="ARBA" id="ARBA00023288"/>
    </source>
</evidence>
<reference evidence="10" key="1">
    <citation type="submission" date="2008-02" db="EMBL/GenBank/DDBJ databases">
        <title>Complete sequence of Yersinia pseudotuberculosis YPIII.</title>
        <authorList>
            <consortium name="US DOE Joint Genome Institute"/>
            <person name="Challacombe J.F."/>
            <person name="Bruce D."/>
            <person name="Detter J.C."/>
            <person name="Green L."/>
            <person name="Land M."/>
            <person name="Munk C."/>
            <person name="Lindler L.E."/>
            <person name="Nikolich M.P."/>
            <person name="Brettin T."/>
        </authorList>
    </citation>
    <scope>NUCLEOTIDE SEQUENCE</scope>
    <source>
        <strain evidence="10">YPIII</strain>
    </source>
</reference>
<organism evidence="10">
    <name type="scientific">Yersinia pseudotuberculosis serotype O:3 (strain YPIII)</name>
    <dbReference type="NCBI Taxonomy" id="502800"/>
    <lineage>
        <taxon>Bacteria</taxon>
        <taxon>Pseudomonadati</taxon>
        <taxon>Pseudomonadota</taxon>
        <taxon>Gammaproteobacteria</taxon>
        <taxon>Enterobacterales</taxon>
        <taxon>Yersiniaceae</taxon>
        <taxon>Yersinia</taxon>
    </lineage>
</organism>